<evidence type="ECO:0000259" key="4">
    <source>
        <dbReference type="Pfam" id="PF07804"/>
    </source>
</evidence>
<feature type="domain" description="HipA-like C-terminal" evidence="4">
    <location>
        <begin position="159"/>
        <end position="363"/>
    </location>
</feature>
<keyword evidence="3" id="KW-0418">Kinase</keyword>
<dbReference type="RefSeq" id="WP_118139267.1">
    <property type="nucleotide sequence ID" value="NZ_QROP01000013.1"/>
</dbReference>
<evidence type="ECO:0000259" key="5">
    <source>
        <dbReference type="Pfam" id="PF13657"/>
    </source>
</evidence>
<comment type="caution">
    <text evidence="7">The sequence shown here is derived from an EMBL/GenBank/DDBJ whole genome shotgun (WGS) entry which is preliminary data.</text>
</comment>
<evidence type="ECO:0000313" key="9">
    <source>
        <dbReference type="Proteomes" id="UP000283672"/>
    </source>
</evidence>
<dbReference type="AlphaFoldDB" id="A0AA92WIJ7"/>
<dbReference type="Pfam" id="PF13657">
    <property type="entry name" value="Couple_hipA"/>
    <property type="match status" value="1"/>
</dbReference>
<feature type="domain" description="HipA N-terminal subdomain 1" evidence="5">
    <location>
        <begin position="7"/>
        <end position="115"/>
    </location>
</feature>
<dbReference type="EMBL" id="QROP01000013">
    <property type="protein sequence ID" value="RHL39021.1"/>
    <property type="molecule type" value="Genomic_DNA"/>
</dbReference>
<evidence type="ECO:0000313" key="8">
    <source>
        <dbReference type="EMBL" id="RHL39021.1"/>
    </source>
</evidence>
<dbReference type="InterPro" id="IPR017508">
    <property type="entry name" value="HipA_N1"/>
</dbReference>
<dbReference type="PANTHER" id="PTHR37419">
    <property type="entry name" value="SERINE/THREONINE-PROTEIN KINASE TOXIN HIPA"/>
    <property type="match status" value="1"/>
</dbReference>
<dbReference type="GO" id="GO:0004674">
    <property type="term" value="F:protein serine/threonine kinase activity"/>
    <property type="evidence" value="ECO:0007669"/>
    <property type="project" value="TreeGrafter"/>
</dbReference>
<organism evidence="7 10">
    <name type="scientific">Segatella copri</name>
    <dbReference type="NCBI Taxonomy" id="165179"/>
    <lineage>
        <taxon>Bacteria</taxon>
        <taxon>Pseudomonadati</taxon>
        <taxon>Bacteroidota</taxon>
        <taxon>Bacteroidia</taxon>
        <taxon>Bacteroidales</taxon>
        <taxon>Prevotellaceae</taxon>
        <taxon>Segatella</taxon>
    </lineage>
</organism>
<keyword evidence="2" id="KW-0808">Transferase</keyword>
<dbReference type="InterPro" id="IPR012893">
    <property type="entry name" value="HipA-like_C"/>
</dbReference>
<name>A0AA92WIJ7_9BACT</name>
<dbReference type="Proteomes" id="UP000284990">
    <property type="component" value="Unassembled WGS sequence"/>
</dbReference>
<sequence length="364" mass="41127">MKHIESLAVKYHQEKVGTLSLSADGKVCTFEYDNQWLASGFSISPLELPLKPGLFIAKTTPFNGNFGIFEDSLPDGYGRYLLHKALLKEGINDFELSALDRLSIVGNGGMGALTYEPITSIQTGHEIEDFDLLQTKALEVLKEQQDNDAGLLLYNSGNSGGCRPKAIFTNEDGHWLVKFRHTYDPQDMGKQEYHYNEIAKQCGIQVPDFKLVNDKYFACRRFDISPTGERIHVATAGALLNVSLSNPILDYLNLLALTGYLTQSQEDVEEMFRRMVFNYIMDNKDDHCKNFSFLVQKESDGKWHWHLAPAYDLTHCTEGYNGEHATSVNGSGHPTVEDMITVGVKNKMKEKRCREIYEEVTEQC</sequence>
<dbReference type="GO" id="GO:0005829">
    <property type="term" value="C:cytosol"/>
    <property type="evidence" value="ECO:0007669"/>
    <property type="project" value="TreeGrafter"/>
</dbReference>
<dbReference type="InterPro" id="IPR052028">
    <property type="entry name" value="HipA_Ser/Thr_kinase"/>
</dbReference>
<dbReference type="EMBL" id="QSAQ01000003">
    <property type="protein sequence ID" value="RGW70423.1"/>
    <property type="molecule type" value="Genomic_DNA"/>
</dbReference>
<dbReference type="Proteomes" id="UP000283672">
    <property type="component" value="Unassembled WGS sequence"/>
</dbReference>
<accession>A0AA92WIJ7</accession>
<comment type="similarity">
    <text evidence="1">Belongs to the HipA Ser/Thr kinase family.</text>
</comment>
<evidence type="ECO:0000256" key="2">
    <source>
        <dbReference type="ARBA" id="ARBA00022679"/>
    </source>
</evidence>
<reference evidence="9 10" key="1">
    <citation type="submission" date="2018-08" db="EMBL/GenBank/DDBJ databases">
        <title>A genome reference for cultivated species of the human gut microbiota.</title>
        <authorList>
            <person name="Zou Y."/>
            <person name="Xue W."/>
            <person name="Luo G."/>
        </authorList>
    </citation>
    <scope>NUCLEOTIDE SEQUENCE [LARGE SCALE GENOMIC DNA]</scope>
    <source>
        <strain evidence="6 11">AF11-14</strain>
        <strain evidence="8 9">AF38-11</strain>
        <strain evidence="7 10">AM42-23AC</strain>
    </source>
</reference>
<protein>
    <submittedName>
        <fullName evidence="7">Type II toxin-antitoxin system HipA family toxin</fullName>
    </submittedName>
</protein>
<proteinExistence type="inferred from homology"/>
<evidence type="ECO:0000256" key="1">
    <source>
        <dbReference type="ARBA" id="ARBA00010164"/>
    </source>
</evidence>
<evidence type="ECO:0000313" key="6">
    <source>
        <dbReference type="EMBL" id="RGW70423.1"/>
    </source>
</evidence>
<evidence type="ECO:0000313" key="10">
    <source>
        <dbReference type="Proteomes" id="UP000284990"/>
    </source>
</evidence>
<dbReference type="Gene3D" id="1.10.1070.20">
    <property type="match status" value="1"/>
</dbReference>
<evidence type="ECO:0000256" key="3">
    <source>
        <dbReference type="ARBA" id="ARBA00022777"/>
    </source>
</evidence>
<evidence type="ECO:0000313" key="11">
    <source>
        <dbReference type="Proteomes" id="UP000286077"/>
    </source>
</evidence>
<gene>
    <name evidence="8" type="ORF">DW026_06665</name>
    <name evidence="7" type="ORF">DW916_03970</name>
    <name evidence="6" type="ORF">DWV60_02225</name>
</gene>
<dbReference type="Proteomes" id="UP000286077">
    <property type="component" value="Unassembled WGS sequence"/>
</dbReference>
<dbReference type="Pfam" id="PF07804">
    <property type="entry name" value="HipA_C"/>
    <property type="match status" value="1"/>
</dbReference>
<evidence type="ECO:0000313" key="7">
    <source>
        <dbReference type="EMBL" id="RHA88186.1"/>
    </source>
</evidence>
<dbReference type="EMBL" id="QSFW01000006">
    <property type="protein sequence ID" value="RHA88186.1"/>
    <property type="molecule type" value="Genomic_DNA"/>
</dbReference>